<dbReference type="EMBL" id="LHXJ01000017">
    <property type="protein sequence ID" value="KXA91198.1"/>
    <property type="molecule type" value="Genomic_DNA"/>
</dbReference>
<protein>
    <recommendedName>
        <fullName evidence="3">SEC-C domain-containing protein</fullName>
    </recommendedName>
</protein>
<evidence type="ECO:0000313" key="1">
    <source>
        <dbReference type="EMBL" id="KXA91198.1"/>
    </source>
</evidence>
<dbReference type="InterPro" id="IPR004027">
    <property type="entry name" value="SEC_C_motif"/>
</dbReference>
<dbReference type="Proteomes" id="UP000070163">
    <property type="component" value="Unassembled WGS sequence"/>
</dbReference>
<comment type="caution">
    <text evidence="1">The sequence shown here is derived from an EMBL/GenBank/DDBJ whole genome shotgun (WGS) entry which is preliminary data.</text>
</comment>
<dbReference type="AlphaFoldDB" id="A0A133UAK3"/>
<proteinExistence type="predicted"/>
<name>A0A133UAK3_9EURY</name>
<evidence type="ECO:0000313" key="2">
    <source>
        <dbReference type="Proteomes" id="UP000070163"/>
    </source>
</evidence>
<reference evidence="1 2" key="1">
    <citation type="journal article" date="2016" name="Sci. Rep.">
        <title>Metabolic traits of an uncultured archaeal lineage -MSBL1- from brine pools of the Red Sea.</title>
        <authorList>
            <person name="Mwirichia R."/>
            <person name="Alam I."/>
            <person name="Rashid M."/>
            <person name="Vinu M."/>
            <person name="Ba-Alawi W."/>
            <person name="Anthony Kamau A."/>
            <person name="Kamanda Ngugi D."/>
            <person name="Goker M."/>
            <person name="Klenk H.P."/>
            <person name="Bajic V."/>
            <person name="Stingl U."/>
        </authorList>
    </citation>
    <scope>NUCLEOTIDE SEQUENCE [LARGE SCALE GENOMIC DNA]</scope>
    <source>
        <strain evidence="1">SCGC-AAA259A05</strain>
    </source>
</reference>
<keyword evidence="2" id="KW-1185">Reference proteome</keyword>
<dbReference type="Pfam" id="PF02810">
    <property type="entry name" value="SEC-C"/>
    <property type="match status" value="1"/>
</dbReference>
<accession>A0A133UAK3</accession>
<dbReference type="Gene3D" id="3.10.450.50">
    <property type="match status" value="1"/>
</dbReference>
<evidence type="ECO:0008006" key="3">
    <source>
        <dbReference type="Google" id="ProtNLM"/>
    </source>
</evidence>
<gene>
    <name evidence="1" type="ORF">AKJ57_02080</name>
</gene>
<organism evidence="1 2">
    <name type="scientific">candidate division MSBL1 archaeon SCGC-AAA259A05</name>
    <dbReference type="NCBI Taxonomy" id="1698259"/>
    <lineage>
        <taxon>Archaea</taxon>
        <taxon>Methanobacteriati</taxon>
        <taxon>Methanobacteriota</taxon>
        <taxon>candidate division MSBL1</taxon>
    </lineage>
</organism>
<sequence length="548" mass="64038">MSETCDRSIDLSDVETDPKLVDLWESFVEKYESRSSYEEIHQMLGKINGRLQDLFNDHDTDVCRDMWEYASTLRDAVRFFAAEERPIQYECRNCGSLFFYDDDGRSIHIGALEESGDGPKERHRRKIGRNDPCPCGSGKKFKRCCGDPVKQAERKEKMEWARRSPQLNVSDYEEIKEWEGKISGAENADELREIIEGVCEEEKPPVFYRELGIGGVIYESEAEFIEDGDREGYYDLLHSLKEKHPNVFKLDLAWHVRDLIHWHILQGSHARVEEAANCLVEDPQEEPDLIFDLIDTLAMNGFPDLAREIAVTHYPVFEEGGSMTPGGLEELSTMCGYFSIARFIEKDETFLSEEFERLEEKLYELDLDPDKAPWFIDRISTYPDHHGTWTIDYFWGEVHSENLQRLFLDFVGYLSQERGAKPVEAFAMRLYAERYIHREWTTDLGDDEFFHQLARKSVKEHLERLLNPPAAYPARAYGTLCALRLLYDFLEHEGLVGSDFHDQAMTIITENKRYLEKNLPEEEIEKCKFAEKWTGDLRARIEFWKKSE</sequence>
<dbReference type="SUPFAM" id="SSF103642">
    <property type="entry name" value="Sec-C motif"/>
    <property type="match status" value="1"/>
</dbReference>